<dbReference type="PROSITE" id="PS50294">
    <property type="entry name" value="WD_REPEATS_REGION"/>
    <property type="match status" value="1"/>
</dbReference>
<dbReference type="InterPro" id="IPR015943">
    <property type="entry name" value="WD40/YVTN_repeat-like_dom_sf"/>
</dbReference>
<evidence type="ECO:0000256" key="6">
    <source>
        <dbReference type="PROSITE-ProRule" id="PRU00221"/>
    </source>
</evidence>
<comment type="pathway">
    <text evidence="1">Protein modification; protein ubiquitination.</text>
</comment>
<organism evidence="9 10">
    <name type="scientific">Elysia chlorotica</name>
    <name type="common">Eastern emerald elysia</name>
    <name type="synonym">Sea slug</name>
    <dbReference type="NCBI Taxonomy" id="188477"/>
    <lineage>
        <taxon>Eukaryota</taxon>
        <taxon>Metazoa</taxon>
        <taxon>Spiralia</taxon>
        <taxon>Lophotrochozoa</taxon>
        <taxon>Mollusca</taxon>
        <taxon>Gastropoda</taxon>
        <taxon>Heterobranchia</taxon>
        <taxon>Euthyneura</taxon>
        <taxon>Panpulmonata</taxon>
        <taxon>Sacoglossa</taxon>
        <taxon>Placobranchoidea</taxon>
        <taxon>Plakobranchidae</taxon>
        <taxon>Elysia</taxon>
    </lineage>
</organism>
<feature type="compositionally biased region" description="Polar residues" evidence="7">
    <location>
        <begin position="569"/>
        <end position="578"/>
    </location>
</feature>
<evidence type="ECO:0000313" key="9">
    <source>
        <dbReference type="EMBL" id="RUS77475.1"/>
    </source>
</evidence>
<dbReference type="GO" id="GO:0007095">
    <property type="term" value="P:mitotic G2 DNA damage checkpoint signaling"/>
    <property type="evidence" value="ECO:0007669"/>
    <property type="project" value="TreeGrafter"/>
</dbReference>
<dbReference type="STRING" id="188477.A0A433T783"/>
<dbReference type="PROSITE" id="PS50082">
    <property type="entry name" value="WD_REPEATS_2"/>
    <property type="match status" value="3"/>
</dbReference>
<accession>A0A433T783</accession>
<feature type="compositionally biased region" description="Basic and acidic residues" evidence="7">
    <location>
        <begin position="375"/>
        <end position="389"/>
    </location>
</feature>
<evidence type="ECO:0000256" key="5">
    <source>
        <dbReference type="ARBA" id="ARBA00038344"/>
    </source>
</evidence>
<dbReference type="EMBL" id="RQTK01000578">
    <property type="protein sequence ID" value="RUS77475.1"/>
    <property type="molecule type" value="Genomic_DNA"/>
</dbReference>
<dbReference type="InterPro" id="IPR036322">
    <property type="entry name" value="WD40_repeat_dom_sf"/>
</dbReference>
<keyword evidence="8" id="KW-0732">Signal</keyword>
<feature type="compositionally biased region" description="Polar residues" evidence="7">
    <location>
        <begin position="390"/>
        <end position="399"/>
    </location>
</feature>
<feature type="repeat" description="WD" evidence="6">
    <location>
        <begin position="319"/>
        <end position="341"/>
    </location>
</feature>
<feature type="region of interest" description="Disordered" evidence="7">
    <location>
        <begin position="436"/>
        <end position="507"/>
    </location>
</feature>
<evidence type="ECO:0000256" key="7">
    <source>
        <dbReference type="SAM" id="MobiDB-lite"/>
    </source>
</evidence>
<evidence type="ECO:0000256" key="1">
    <source>
        <dbReference type="ARBA" id="ARBA00004906"/>
    </source>
</evidence>
<feature type="compositionally biased region" description="Polar residues" evidence="7">
    <location>
        <begin position="456"/>
        <end position="466"/>
    </location>
</feature>
<keyword evidence="2 6" id="KW-0853">WD repeat</keyword>
<keyword evidence="4" id="KW-0833">Ubl conjugation pathway</keyword>
<keyword evidence="3" id="KW-0677">Repeat</keyword>
<protein>
    <recommendedName>
        <fullName evidence="11">Denticleless protein homolog</fullName>
    </recommendedName>
</protein>
<comment type="caution">
    <text evidence="9">The sequence shown here is derived from an EMBL/GenBank/DDBJ whole genome shotgun (WGS) entry which is preliminary data.</text>
</comment>
<dbReference type="InterPro" id="IPR001680">
    <property type="entry name" value="WD40_rpt"/>
</dbReference>
<dbReference type="InterPro" id="IPR019775">
    <property type="entry name" value="WD40_repeat_CS"/>
</dbReference>
<feature type="region of interest" description="Disordered" evidence="7">
    <location>
        <begin position="373"/>
        <end position="399"/>
    </location>
</feature>
<feature type="compositionally biased region" description="Basic and acidic residues" evidence="7">
    <location>
        <begin position="442"/>
        <end position="455"/>
    </location>
</feature>
<feature type="chain" id="PRO_5019440145" description="Denticleless protein homolog" evidence="8">
    <location>
        <begin position="27"/>
        <end position="597"/>
    </location>
</feature>
<feature type="compositionally biased region" description="Basic and acidic residues" evidence="7">
    <location>
        <begin position="489"/>
        <end position="500"/>
    </location>
</feature>
<evidence type="ECO:0000256" key="2">
    <source>
        <dbReference type="ARBA" id="ARBA00022574"/>
    </source>
</evidence>
<dbReference type="SUPFAM" id="SSF50978">
    <property type="entry name" value="WD40 repeat-like"/>
    <property type="match status" value="1"/>
</dbReference>
<comment type="similarity">
    <text evidence="5">Belongs to the WD repeat cdt2 family.</text>
</comment>
<dbReference type="Gene3D" id="2.130.10.10">
    <property type="entry name" value="YVTN repeat-like/Quinoprotein amine dehydrogenase"/>
    <property type="match status" value="1"/>
</dbReference>
<evidence type="ECO:0008006" key="11">
    <source>
        <dbReference type="Google" id="ProtNLM"/>
    </source>
</evidence>
<evidence type="ECO:0000256" key="3">
    <source>
        <dbReference type="ARBA" id="ARBA00022737"/>
    </source>
</evidence>
<sequence length="597" mass="66628">MKAERKWRSLLTIMLCKYLLTRESLGVPTSRFLASNHASVARVDLSFMLKDFKNFTSDESSTVDNDGMYVPPLACAFAKMQQHQHIVGVVDEDGFLVLYNTLKTGNGSVIKTWQAHTNAVFDLEWLQQEDKILTGSGDQTIALHDVLTSSKLDTFKGHASSIKSISSHTSNDDGSVPPANTIYNAHMLQPQQQMQGKLRKKRISSALRDAQQSVTSVLFQNENFIISAGAVDGCLKVWDIRKTYKVKPAGATPLHVFSYSGSNLRRHGYTSLVLDSRRMRLFASCTDDVIYEYNMASYDSNPVQSWRGHKNSTFYVKTALSPDDQFLLSGSSDERAYIWQLVTLSDDTKIKLWRVYCRELRDDLLPERCGQARKLSKERATSTDVKGDTTAESCPTLSATPKPILHKASSAPASAQSCMRTWLQTRVCSPLEAVQKQNQLKSSDKKSESNAETSKDLSTGTITLKSFRTHDKIEPQPNTTSEVSPGHSSKKEATPKEEAKGSSCLEATYSKLSKDKNEDIDSPTMNLPNLVIDNVNNKATPGRVKSEFSPGRDWLTLLRIEKQKKSIESKQASVTSPKVTKGMKKIQSYFKPKDTYK</sequence>
<dbReference type="PROSITE" id="PS00678">
    <property type="entry name" value="WD_REPEATS_1"/>
    <property type="match status" value="1"/>
</dbReference>
<feature type="region of interest" description="Disordered" evidence="7">
    <location>
        <begin position="565"/>
        <end position="597"/>
    </location>
</feature>
<feature type="repeat" description="WD" evidence="6">
    <location>
        <begin position="207"/>
        <end position="248"/>
    </location>
</feature>
<feature type="repeat" description="WD" evidence="6">
    <location>
        <begin position="113"/>
        <end position="154"/>
    </location>
</feature>
<reference evidence="9 10" key="1">
    <citation type="submission" date="2019-01" db="EMBL/GenBank/DDBJ databases">
        <title>A draft genome assembly of the solar-powered sea slug Elysia chlorotica.</title>
        <authorList>
            <person name="Cai H."/>
            <person name="Li Q."/>
            <person name="Fang X."/>
            <person name="Li J."/>
            <person name="Curtis N.E."/>
            <person name="Altenburger A."/>
            <person name="Shibata T."/>
            <person name="Feng M."/>
            <person name="Maeda T."/>
            <person name="Schwartz J.A."/>
            <person name="Shigenobu S."/>
            <person name="Lundholm N."/>
            <person name="Nishiyama T."/>
            <person name="Yang H."/>
            <person name="Hasebe M."/>
            <person name="Li S."/>
            <person name="Pierce S.K."/>
            <person name="Wang J."/>
        </authorList>
    </citation>
    <scope>NUCLEOTIDE SEQUENCE [LARGE SCALE GENOMIC DNA]</scope>
    <source>
        <strain evidence="9">EC2010</strain>
        <tissue evidence="9">Whole organism of an adult</tissue>
    </source>
</reference>
<dbReference type="GO" id="GO:0043161">
    <property type="term" value="P:proteasome-mediated ubiquitin-dependent protein catabolic process"/>
    <property type="evidence" value="ECO:0007669"/>
    <property type="project" value="TreeGrafter"/>
</dbReference>
<gene>
    <name evidence="9" type="ORF">EGW08_014781</name>
</gene>
<dbReference type="AlphaFoldDB" id="A0A433T783"/>
<dbReference type="OrthoDB" id="2096344at2759"/>
<dbReference type="Pfam" id="PF00400">
    <property type="entry name" value="WD40"/>
    <property type="match status" value="3"/>
</dbReference>
<name>A0A433T783_ELYCH</name>
<dbReference type="PANTHER" id="PTHR22852:SF0">
    <property type="entry name" value="DENTICLELESS PROTEIN HOMOLOG"/>
    <property type="match status" value="1"/>
</dbReference>
<feature type="compositionally biased region" description="Polar residues" evidence="7">
    <location>
        <begin position="476"/>
        <end position="487"/>
    </location>
</feature>
<dbReference type="GO" id="GO:0005634">
    <property type="term" value="C:nucleus"/>
    <property type="evidence" value="ECO:0007669"/>
    <property type="project" value="TreeGrafter"/>
</dbReference>
<feature type="signal peptide" evidence="8">
    <location>
        <begin position="1"/>
        <end position="26"/>
    </location>
</feature>
<dbReference type="Proteomes" id="UP000271974">
    <property type="component" value="Unassembled WGS sequence"/>
</dbReference>
<keyword evidence="10" id="KW-1185">Reference proteome</keyword>
<dbReference type="GO" id="GO:0030674">
    <property type="term" value="F:protein-macromolecule adaptor activity"/>
    <property type="evidence" value="ECO:0007669"/>
    <property type="project" value="TreeGrafter"/>
</dbReference>
<evidence type="ECO:0000256" key="4">
    <source>
        <dbReference type="ARBA" id="ARBA00022786"/>
    </source>
</evidence>
<evidence type="ECO:0000313" key="10">
    <source>
        <dbReference type="Proteomes" id="UP000271974"/>
    </source>
</evidence>
<evidence type="ECO:0000256" key="8">
    <source>
        <dbReference type="SAM" id="SignalP"/>
    </source>
</evidence>
<proteinExistence type="inferred from homology"/>
<dbReference type="InterPro" id="IPR051865">
    <property type="entry name" value="WD-repeat_CDT2_adapter"/>
</dbReference>
<dbReference type="PANTHER" id="PTHR22852">
    <property type="entry name" value="LETHAL 2 DENTICLELESS PROTEIN RETINOIC ACID-REGULATED NUCLEAR MATRIX-ASSOCIATED PROTEIN"/>
    <property type="match status" value="1"/>
</dbReference>
<dbReference type="SMART" id="SM00320">
    <property type="entry name" value="WD40"/>
    <property type="match status" value="3"/>
</dbReference>